<dbReference type="AlphaFoldDB" id="A0A8S3S748"/>
<feature type="domain" description="ABC transmembrane type-1" evidence="14">
    <location>
        <begin position="51"/>
        <end position="333"/>
    </location>
</feature>
<evidence type="ECO:0000259" key="13">
    <source>
        <dbReference type="PROSITE" id="PS50893"/>
    </source>
</evidence>
<evidence type="ECO:0000313" key="16">
    <source>
        <dbReference type="Proteomes" id="UP000683360"/>
    </source>
</evidence>
<dbReference type="PROSITE" id="PS50929">
    <property type="entry name" value="ABC_TM1F"/>
    <property type="match status" value="1"/>
</dbReference>
<feature type="region of interest" description="Disordered" evidence="11">
    <location>
        <begin position="1"/>
        <end position="27"/>
    </location>
</feature>
<evidence type="ECO:0000256" key="3">
    <source>
        <dbReference type="ARBA" id="ARBA00022448"/>
    </source>
</evidence>
<evidence type="ECO:0000256" key="10">
    <source>
        <dbReference type="ARBA" id="ARBA00023136"/>
    </source>
</evidence>
<keyword evidence="8" id="KW-1278">Translocase</keyword>
<name>A0A8S3S748_MYTED</name>
<feature type="domain" description="ABC transporter" evidence="13">
    <location>
        <begin position="379"/>
        <end position="616"/>
    </location>
</feature>
<dbReference type="Gene3D" id="1.20.1560.10">
    <property type="entry name" value="ABC transporter type 1, transmembrane domain"/>
    <property type="match status" value="1"/>
</dbReference>
<dbReference type="OrthoDB" id="6500128at2759"/>
<evidence type="ECO:0000256" key="2">
    <source>
        <dbReference type="ARBA" id="ARBA00006493"/>
    </source>
</evidence>
<comment type="caution">
    <text evidence="15">The sequence shown here is derived from an EMBL/GenBank/DDBJ whole genome shotgun (WGS) entry which is preliminary data.</text>
</comment>
<keyword evidence="6" id="KW-0067">ATP-binding</keyword>
<protein>
    <submittedName>
        <fullName evidence="15">ABCB9</fullName>
    </submittedName>
</protein>
<comment type="subcellular location">
    <subcellularLocation>
        <location evidence="1">Endomembrane system</location>
        <topology evidence="1">Multi-pass membrane protein</topology>
    </subcellularLocation>
</comment>
<comment type="similarity">
    <text evidence="2">Belongs to the ABC transporter superfamily. ABCB family. MHC peptide exporter (TC 3.A.1.209) subfamily.</text>
</comment>
<feature type="transmembrane region" description="Helical" evidence="12">
    <location>
        <begin position="168"/>
        <end position="184"/>
    </location>
</feature>
<dbReference type="InterPro" id="IPR027417">
    <property type="entry name" value="P-loop_NTPase"/>
</dbReference>
<dbReference type="GO" id="GO:0012505">
    <property type="term" value="C:endomembrane system"/>
    <property type="evidence" value="ECO:0007669"/>
    <property type="project" value="UniProtKB-SubCell"/>
</dbReference>
<gene>
    <name evidence="15" type="ORF">MEDL_26723</name>
</gene>
<keyword evidence="7" id="KW-0571">Peptide transport</keyword>
<dbReference type="SUPFAM" id="SSF90123">
    <property type="entry name" value="ABC transporter transmembrane region"/>
    <property type="match status" value="1"/>
</dbReference>
<keyword evidence="5" id="KW-0547">Nucleotide-binding</keyword>
<reference evidence="15" key="1">
    <citation type="submission" date="2021-03" db="EMBL/GenBank/DDBJ databases">
        <authorList>
            <person name="Bekaert M."/>
        </authorList>
    </citation>
    <scope>NUCLEOTIDE SEQUENCE</scope>
</reference>
<dbReference type="GO" id="GO:0005524">
    <property type="term" value="F:ATP binding"/>
    <property type="evidence" value="ECO:0007669"/>
    <property type="project" value="UniProtKB-KW"/>
</dbReference>
<evidence type="ECO:0000256" key="9">
    <source>
        <dbReference type="ARBA" id="ARBA00022989"/>
    </source>
</evidence>
<dbReference type="EMBL" id="CAJPWZ010001313">
    <property type="protein sequence ID" value="CAG2212784.1"/>
    <property type="molecule type" value="Genomic_DNA"/>
</dbReference>
<keyword evidence="7" id="KW-0653">Protein transport</keyword>
<proteinExistence type="inferred from homology"/>
<feature type="transmembrane region" description="Helical" evidence="12">
    <location>
        <begin position="91"/>
        <end position="117"/>
    </location>
</feature>
<evidence type="ECO:0000313" key="15">
    <source>
        <dbReference type="EMBL" id="CAG2212784.1"/>
    </source>
</evidence>
<evidence type="ECO:0000256" key="12">
    <source>
        <dbReference type="SAM" id="Phobius"/>
    </source>
</evidence>
<dbReference type="PANTHER" id="PTHR43394:SF19">
    <property type="entry name" value="ABC TRANSPORTER B FAMILY"/>
    <property type="match status" value="1"/>
</dbReference>
<dbReference type="FunFam" id="1.20.1560.10:FF:000210">
    <property type="entry name" value="ATP-binding cassette, sub-family B (MDR/TAP), member 9"/>
    <property type="match status" value="1"/>
</dbReference>
<dbReference type="InterPro" id="IPR039421">
    <property type="entry name" value="Type_1_exporter"/>
</dbReference>
<dbReference type="InterPro" id="IPR036640">
    <property type="entry name" value="ABC1_TM_sf"/>
</dbReference>
<dbReference type="PROSITE" id="PS50893">
    <property type="entry name" value="ABC_TRANSPORTER_2"/>
    <property type="match status" value="1"/>
</dbReference>
<dbReference type="PROSITE" id="PS00211">
    <property type="entry name" value="ABC_TRANSPORTER_1"/>
    <property type="match status" value="1"/>
</dbReference>
<dbReference type="PIRSF" id="PIRSF002773">
    <property type="entry name" value="ABC_prm/ATPase_B"/>
    <property type="match status" value="1"/>
</dbReference>
<dbReference type="SMART" id="SM00382">
    <property type="entry name" value="AAA"/>
    <property type="match status" value="1"/>
</dbReference>
<dbReference type="FunFam" id="3.40.50.300:FF:000140">
    <property type="entry name" value="Lipid A export ATP-binding/permease protein MsbA"/>
    <property type="match status" value="1"/>
</dbReference>
<evidence type="ECO:0000256" key="4">
    <source>
        <dbReference type="ARBA" id="ARBA00022692"/>
    </source>
</evidence>
<dbReference type="SUPFAM" id="SSF52540">
    <property type="entry name" value="P-loop containing nucleoside triphosphate hydrolases"/>
    <property type="match status" value="1"/>
</dbReference>
<dbReference type="GO" id="GO:0016887">
    <property type="term" value="F:ATP hydrolysis activity"/>
    <property type="evidence" value="ECO:0007669"/>
    <property type="project" value="InterPro"/>
</dbReference>
<dbReference type="InterPro" id="IPR003593">
    <property type="entry name" value="AAA+_ATPase"/>
</dbReference>
<sequence length="662" mass="73366">MSINKEDGDEVEREPLIGSSAEQSDQSPKTTAKVTIFRLFSHSKPDIPFIIMGFIFLTISSTGQIFIPYYTGEVVDSIVIEKSQKKFTQSIIIMAVISIISSITAGCRGWCFSLAMARLGIRVRNRLFGSVIEQEIGFFDKVKTGDITSRLTSDTTVMTDTVTLNMNIFTRNLILGVGIIVFMFKLSWRLSLLTLIAFPIVLGVSKVYGEYYRDLASKVQDALAAANNVAEEALSAIRTVRSFANEDGEKDRYRTSLHKAYKINVKQANVYAGYVWCTQLFELGLTVAVLYYGGHLVLTKTLSGGNLVSFILYQMQLGNCIDEIGEVFTGLMQAAGASEKVFEYIDREPVVKNTVKDRMDTESVIGQSEVESDKISGLIEFKNVTFAYPSRPDTNILKNVSFTVQPGEVVALVGPSGGGKSSCINLLEHYYEPITGQILLDKKPVKEYDHKFLHTKISLVGQEPVLYARSIKDNIGYGLGSDVTIETVQQAAGMANAHEFIMEMEKQYETEAGEKGQQLSGGQKQRIAIARALIRKPVVLLLDEATSALDSESEHVVQQAIYKNLKGRSVIIIAHRLSTVEKADRIIVIDKGCVIEEGSHSELLRNNGKYASLVQRQLLQTEDEVEDRVISLDNDRLGVGIAKRDIGLHFRSTCLITPSSWH</sequence>
<dbReference type="GO" id="GO:0015421">
    <property type="term" value="F:ABC-type oligopeptide transporter activity"/>
    <property type="evidence" value="ECO:0007669"/>
    <property type="project" value="TreeGrafter"/>
</dbReference>
<dbReference type="Pfam" id="PF00005">
    <property type="entry name" value="ABC_tran"/>
    <property type="match status" value="1"/>
</dbReference>
<evidence type="ECO:0000256" key="6">
    <source>
        <dbReference type="ARBA" id="ARBA00022840"/>
    </source>
</evidence>
<keyword evidence="10 12" id="KW-0472">Membrane</keyword>
<dbReference type="InterPro" id="IPR017871">
    <property type="entry name" value="ABC_transporter-like_CS"/>
</dbReference>
<feature type="transmembrane region" description="Helical" evidence="12">
    <location>
        <begin position="190"/>
        <end position="208"/>
    </location>
</feature>
<dbReference type="CDD" id="cd03249">
    <property type="entry name" value="ABC_MTABC3_MDL1_MDL2"/>
    <property type="match status" value="1"/>
</dbReference>
<evidence type="ECO:0000256" key="11">
    <source>
        <dbReference type="SAM" id="MobiDB-lite"/>
    </source>
</evidence>
<organism evidence="15 16">
    <name type="scientific">Mytilus edulis</name>
    <name type="common">Blue mussel</name>
    <dbReference type="NCBI Taxonomy" id="6550"/>
    <lineage>
        <taxon>Eukaryota</taxon>
        <taxon>Metazoa</taxon>
        <taxon>Spiralia</taxon>
        <taxon>Lophotrochozoa</taxon>
        <taxon>Mollusca</taxon>
        <taxon>Bivalvia</taxon>
        <taxon>Autobranchia</taxon>
        <taxon>Pteriomorphia</taxon>
        <taxon>Mytilida</taxon>
        <taxon>Mytiloidea</taxon>
        <taxon>Mytilidae</taxon>
        <taxon>Mytilinae</taxon>
        <taxon>Mytilus</taxon>
    </lineage>
</organism>
<keyword evidence="9 12" id="KW-1133">Transmembrane helix</keyword>
<keyword evidence="4 12" id="KW-0812">Transmembrane</keyword>
<dbReference type="GO" id="GO:0016020">
    <property type="term" value="C:membrane"/>
    <property type="evidence" value="ECO:0007669"/>
    <property type="project" value="InterPro"/>
</dbReference>
<dbReference type="Gene3D" id="3.40.50.300">
    <property type="entry name" value="P-loop containing nucleotide triphosphate hydrolases"/>
    <property type="match status" value="1"/>
</dbReference>
<evidence type="ECO:0000256" key="8">
    <source>
        <dbReference type="ARBA" id="ARBA00022967"/>
    </source>
</evidence>
<dbReference type="Pfam" id="PF00664">
    <property type="entry name" value="ABC_membrane"/>
    <property type="match status" value="1"/>
</dbReference>
<feature type="transmembrane region" description="Helical" evidence="12">
    <location>
        <begin position="47"/>
        <end position="71"/>
    </location>
</feature>
<dbReference type="Proteomes" id="UP000683360">
    <property type="component" value="Unassembled WGS sequence"/>
</dbReference>
<dbReference type="InterPro" id="IPR003439">
    <property type="entry name" value="ABC_transporter-like_ATP-bd"/>
</dbReference>
<evidence type="ECO:0000256" key="7">
    <source>
        <dbReference type="ARBA" id="ARBA00022856"/>
    </source>
</evidence>
<dbReference type="InterPro" id="IPR011527">
    <property type="entry name" value="ABC1_TM_dom"/>
</dbReference>
<keyword evidence="16" id="KW-1185">Reference proteome</keyword>
<evidence type="ECO:0000256" key="1">
    <source>
        <dbReference type="ARBA" id="ARBA00004127"/>
    </source>
</evidence>
<evidence type="ECO:0000259" key="14">
    <source>
        <dbReference type="PROSITE" id="PS50929"/>
    </source>
</evidence>
<keyword evidence="3" id="KW-0813">Transport</keyword>
<accession>A0A8S3S748</accession>
<evidence type="ECO:0000256" key="5">
    <source>
        <dbReference type="ARBA" id="ARBA00022741"/>
    </source>
</evidence>
<dbReference type="PANTHER" id="PTHR43394">
    <property type="entry name" value="ATP-DEPENDENT PERMEASE MDL1, MITOCHONDRIAL"/>
    <property type="match status" value="1"/>
</dbReference>